<evidence type="ECO:0000313" key="2">
    <source>
        <dbReference type="Proteomes" id="UP000236721"/>
    </source>
</evidence>
<reference evidence="2" key="1">
    <citation type="submission" date="2016-10" db="EMBL/GenBank/DDBJ databases">
        <authorList>
            <person name="Varghese N."/>
            <person name="Submissions S."/>
        </authorList>
    </citation>
    <scope>NUCLEOTIDE SEQUENCE [LARGE SCALE GENOMIC DNA]</scope>
    <source>
        <strain evidence="2">CGMCC 1.7062</strain>
    </source>
</reference>
<dbReference type="EMBL" id="FNVG01000002">
    <property type="protein sequence ID" value="SEF59497.1"/>
    <property type="molecule type" value="Genomic_DNA"/>
</dbReference>
<evidence type="ECO:0000313" key="1">
    <source>
        <dbReference type="EMBL" id="SEF59497.1"/>
    </source>
</evidence>
<protein>
    <submittedName>
        <fullName evidence="1">Uncharacterized protein</fullName>
    </submittedName>
</protein>
<proteinExistence type="predicted"/>
<name>A0A1H5TBV4_9VIBR</name>
<dbReference type="OrthoDB" id="5816727at2"/>
<dbReference type="RefSeq" id="WP_103878781.1">
    <property type="nucleotide sequence ID" value="NZ_FNVG01000002.1"/>
</dbReference>
<dbReference type="Proteomes" id="UP000236721">
    <property type="component" value="Unassembled WGS sequence"/>
</dbReference>
<accession>A0A1H5TBV4</accession>
<sequence length="116" mass="13401">MQQLEFQLLVMQLCEFKTLPDALNKLKSVENPEIVEAANSLSGQFALADVDGEQRIYHVFTDVDDNGDEQEYVEYIMNEGDDVIKFVAWFFDAMFDIKQSETYKTAGKTYKQPKRS</sequence>
<keyword evidence="2" id="KW-1185">Reference proteome</keyword>
<gene>
    <name evidence="1" type="ORF">SAMN04488244_102176</name>
</gene>
<organism evidence="1 2">
    <name type="scientific">Vibrio hangzhouensis</name>
    <dbReference type="NCBI Taxonomy" id="462991"/>
    <lineage>
        <taxon>Bacteria</taxon>
        <taxon>Pseudomonadati</taxon>
        <taxon>Pseudomonadota</taxon>
        <taxon>Gammaproteobacteria</taxon>
        <taxon>Vibrionales</taxon>
        <taxon>Vibrionaceae</taxon>
        <taxon>Vibrio</taxon>
    </lineage>
</organism>
<dbReference type="AlphaFoldDB" id="A0A1H5TBV4"/>